<evidence type="ECO:0000256" key="5">
    <source>
        <dbReference type="ARBA" id="ARBA00035009"/>
    </source>
</evidence>
<dbReference type="GO" id="GO:0016020">
    <property type="term" value="C:membrane"/>
    <property type="evidence" value="ECO:0007669"/>
    <property type="project" value="UniProtKB-SubCell"/>
</dbReference>
<dbReference type="Pfam" id="PF15371">
    <property type="entry name" value="DUF4599"/>
    <property type="match status" value="1"/>
</dbReference>
<comment type="subcellular location">
    <subcellularLocation>
        <location evidence="1">Membrane</location>
        <topology evidence="1">Single-pass membrane protein</topology>
    </subcellularLocation>
</comment>
<feature type="region of interest" description="Disordered" evidence="6">
    <location>
        <begin position="809"/>
        <end position="872"/>
    </location>
</feature>
<feature type="compositionally biased region" description="Basic and acidic residues" evidence="6">
    <location>
        <begin position="1125"/>
        <end position="1136"/>
    </location>
</feature>
<evidence type="ECO:0000256" key="4">
    <source>
        <dbReference type="ARBA" id="ARBA00023136"/>
    </source>
</evidence>
<dbReference type="Proteomes" id="UP000694398">
    <property type="component" value="Unassembled WGS sequence"/>
</dbReference>
<dbReference type="Pfam" id="PF14650">
    <property type="entry name" value="FAM75"/>
    <property type="match status" value="1"/>
</dbReference>
<feature type="compositionally biased region" description="Polar residues" evidence="6">
    <location>
        <begin position="926"/>
        <end position="939"/>
    </location>
</feature>
<feature type="compositionally biased region" description="Basic and acidic residues" evidence="6">
    <location>
        <begin position="1070"/>
        <end position="1085"/>
    </location>
</feature>
<dbReference type="OMA" id="TAGIHDY"/>
<feature type="compositionally biased region" description="Basic and acidic residues" evidence="6">
    <location>
        <begin position="1244"/>
        <end position="1264"/>
    </location>
</feature>
<dbReference type="OrthoDB" id="9449847at2759"/>
<comment type="similarity">
    <text evidence="5">Belongs to the SPATA31 family.</text>
</comment>
<accession>A0A8C2UKV3</accession>
<keyword evidence="2 7" id="KW-0812">Transmembrane</keyword>
<feature type="region of interest" description="Disordered" evidence="6">
    <location>
        <begin position="719"/>
        <end position="758"/>
    </location>
</feature>
<keyword evidence="4 7" id="KW-0472">Membrane</keyword>
<proteinExistence type="inferred from homology"/>
<dbReference type="Ensembl" id="ENSCLAT00000002434.1">
    <property type="protein sequence ID" value="ENSCLAP00000002383.1"/>
    <property type="gene ID" value="ENSCLAG00000001730.1"/>
</dbReference>
<keyword evidence="11" id="KW-1185">Reference proteome</keyword>
<evidence type="ECO:0000259" key="9">
    <source>
        <dbReference type="Pfam" id="PF15371"/>
    </source>
</evidence>
<evidence type="ECO:0000256" key="1">
    <source>
        <dbReference type="ARBA" id="ARBA00004167"/>
    </source>
</evidence>
<feature type="domain" description="SPATA31-like" evidence="9">
    <location>
        <begin position="52"/>
        <end position="137"/>
    </location>
</feature>
<dbReference type="GeneID" id="102019162"/>
<evidence type="ECO:0000256" key="2">
    <source>
        <dbReference type="ARBA" id="ARBA00022692"/>
    </source>
</evidence>
<reference evidence="10" key="2">
    <citation type="submission" date="2025-09" db="UniProtKB">
        <authorList>
            <consortium name="Ensembl"/>
        </authorList>
    </citation>
    <scope>IDENTIFICATION</scope>
</reference>
<reference evidence="10" key="1">
    <citation type="submission" date="2025-08" db="UniProtKB">
        <authorList>
            <consortium name="Ensembl"/>
        </authorList>
    </citation>
    <scope>IDENTIFICATION</scope>
</reference>
<sequence>MLTPSLVVENIGYLLYSYGSIFIIILLIWQVKRSYYGLRFKPKRNCCRCHRKIRQRARDAASRAKRCPRKEAKKLWDLLSTMKSQHWLPQQESVRQLLCADPSCQTCNAVCLEIQQLLEDEKSQVSPTLSGPLQGSSYLQMMSMSTVSSEKNREPHPQRSRDLLRISATPALSQQMEQDLTPTIDDISIQEYFTDHLQRGQEFQWANTPVVQESRDSSELQEPMVPVSGQEMMQNKPNLVQGNQRQHHVKCRVSLPSLHPEFPDNLTRPMTLHVDSVFPAHLPFFRPKVLRLLEGHVKKRKHFQMWGLPRRVEDSFMRQLMPDAILFSKIGKNLQLSSILNSTSKVACDKIGIIAQQTWCSYITREPIQSIWVSEWSSTKPQQRHYYQQVQNYDTLALPSPPAEVFTGLCLPLGGQADDPGSHLHQKHRQLFCGLPSLHSESLTASFLSSEGLATNTNTSRPPSKEPLLLQGLSFHPLLPETPPDVCLPSSPLSPNRVSPAGHPEAHVSAPFLTPAEYKTLEWHLLQRQLQLRWGLPAIIQRCCHAHSPKQSEPCDEAQAPETVQTSWPGKPVSVFTRKLPFFPEHTHRLLEFHFQKQLIRLRWGLPEKIQQSFQLLLSSADQQTLPCSSTTFPRVQIPHPTALKGTGDGDPFSPMLAQMSLPMPHLLTQAKAKLQGHIDSKCGQIHQGMVPCHVSSSWEGTAPGGVAVAPFPCVPQGQPRGLQAASDSDLHDRVTPWGPRALGQQKQASPDTAAGRPKLHRALTSAAMERLEMTVRHKYLVFLSGLPTLYSSALSEVTAPAIASHSPAAGMAPGPVEAPKEPLAQVTTPQDPSRRLGPCFQNDSETRADSTDSQPEVQREGTMESAPPESQTHPAILHAFKTRLVSRLHFHLRKKVLEIKLGLPIRARESREQTTAGPENKSSRARLTSQNKQGSTVLQKLPAPPDSLPAPHSERVHLEEHPASQLQTLRHSPKPPGSEAAPLAPSHQPSEISQVSGDVTEAQVLCVQVEAAVNSPGLGEHWDPEPQRAGKGSAHIPTPAGKREEAGKPQAAGDLGEGDAGLGHSLTSAERHPEEEQKPEEMLLKRRPQGSWRWTHSCLLVDPQQHTPQYHPQLKLAEPPTELPGRKESEHDMQDHGRNVSALLTPAKVPENFHPAVGQASQGQPFPGQPTPHKPFKGQTLQSRVLQGQVTPARSHKRPSPPESGLVSKMKFFVHYISAVTKDKNHADSMLSTPGKAANTSKENVERRLVPAKSPTEKTRTDTPGRSPKNPSLPTERPVGLASSDVSHSPHSKLRLRSQLRGSASVPGHPHHCPRHCPGVAVPSNQGNRP</sequence>
<feature type="domain" description="SPATA31" evidence="8">
    <location>
        <begin position="421"/>
        <end position="617"/>
    </location>
</feature>
<evidence type="ECO:0000313" key="10">
    <source>
        <dbReference type="Ensembl" id="ENSCLAP00000002383.1"/>
    </source>
</evidence>
<feature type="region of interest" description="Disordered" evidence="6">
    <location>
        <begin position="1017"/>
        <end position="1091"/>
    </location>
</feature>
<organism evidence="10 11">
    <name type="scientific">Chinchilla lanigera</name>
    <name type="common">Long-tailed chinchilla</name>
    <name type="synonym">Chinchilla villidera</name>
    <dbReference type="NCBI Taxonomy" id="34839"/>
    <lineage>
        <taxon>Eukaryota</taxon>
        <taxon>Metazoa</taxon>
        <taxon>Chordata</taxon>
        <taxon>Craniata</taxon>
        <taxon>Vertebrata</taxon>
        <taxon>Euteleostomi</taxon>
        <taxon>Mammalia</taxon>
        <taxon>Eutheria</taxon>
        <taxon>Euarchontoglires</taxon>
        <taxon>Glires</taxon>
        <taxon>Rodentia</taxon>
        <taxon>Hystricomorpha</taxon>
        <taxon>Chinchillidae</taxon>
        <taxon>Chinchilla</taxon>
    </lineage>
</organism>
<dbReference type="RefSeq" id="XP_005401098.1">
    <property type="nucleotide sequence ID" value="XM_005401041.1"/>
</dbReference>
<dbReference type="InterPro" id="IPR039509">
    <property type="entry name" value="SPATA31"/>
</dbReference>
<protein>
    <submittedName>
        <fullName evidence="10">Protein FAM205A</fullName>
    </submittedName>
</protein>
<evidence type="ECO:0000313" key="11">
    <source>
        <dbReference type="Proteomes" id="UP000694398"/>
    </source>
</evidence>
<feature type="region of interest" description="Disordered" evidence="6">
    <location>
        <begin position="910"/>
        <end position="997"/>
    </location>
</feature>
<feature type="compositionally biased region" description="Basic and acidic residues" evidence="6">
    <location>
        <begin position="953"/>
        <end position="963"/>
    </location>
</feature>
<dbReference type="PANTHER" id="PTHR21859">
    <property type="entry name" value="ACROSOME-SPECIFIC PROTEIN"/>
    <property type="match status" value="1"/>
</dbReference>
<gene>
    <name evidence="10" type="primary">LOC102019162</name>
</gene>
<keyword evidence="3 7" id="KW-1133">Transmembrane helix</keyword>
<feature type="transmembrane region" description="Helical" evidence="7">
    <location>
        <begin position="12"/>
        <end position="31"/>
    </location>
</feature>
<evidence type="ECO:0000256" key="3">
    <source>
        <dbReference type="ARBA" id="ARBA00022989"/>
    </source>
</evidence>
<feature type="region of interest" description="Disordered" evidence="6">
    <location>
        <begin position="1159"/>
        <end position="1207"/>
    </location>
</feature>
<feature type="region of interest" description="Disordered" evidence="6">
    <location>
        <begin position="1112"/>
        <end position="1136"/>
    </location>
</feature>
<dbReference type="GeneTree" id="ENSGT00950000183043"/>
<evidence type="ECO:0000259" key="8">
    <source>
        <dbReference type="Pfam" id="PF14650"/>
    </source>
</evidence>
<feature type="compositionally biased region" description="Polar residues" evidence="6">
    <location>
        <begin position="988"/>
        <end position="997"/>
    </location>
</feature>
<feature type="compositionally biased region" description="Polar residues" evidence="6">
    <location>
        <begin position="1180"/>
        <end position="1193"/>
    </location>
</feature>
<dbReference type="InterPro" id="IPR027970">
    <property type="entry name" value="SPATA31-like"/>
</dbReference>
<name>A0A8C2UKV3_CHILA</name>
<evidence type="ECO:0000256" key="6">
    <source>
        <dbReference type="SAM" id="MobiDB-lite"/>
    </source>
</evidence>
<feature type="region of interest" description="Disordered" evidence="6">
    <location>
        <begin position="1226"/>
        <end position="1331"/>
    </location>
</feature>
<dbReference type="PANTHER" id="PTHR21859:SF15">
    <property type="entry name" value="PROTEIN SPATA31F1-RELATED"/>
    <property type="match status" value="1"/>
</dbReference>
<evidence type="ECO:0000256" key="7">
    <source>
        <dbReference type="SAM" id="Phobius"/>
    </source>
</evidence>